<reference evidence="1" key="1">
    <citation type="submission" date="2021-06" db="EMBL/GenBank/DDBJ databases">
        <authorList>
            <person name="Kallberg Y."/>
            <person name="Tangrot J."/>
            <person name="Rosling A."/>
        </authorList>
    </citation>
    <scope>NUCLEOTIDE SEQUENCE</scope>
    <source>
        <strain evidence="1">IL203A</strain>
    </source>
</reference>
<accession>A0ACA9NAD0</accession>
<dbReference type="EMBL" id="CAJVPU010015156">
    <property type="protein sequence ID" value="CAG8644973.1"/>
    <property type="molecule type" value="Genomic_DNA"/>
</dbReference>
<evidence type="ECO:0000313" key="2">
    <source>
        <dbReference type="Proteomes" id="UP000789702"/>
    </source>
</evidence>
<feature type="non-terminal residue" evidence="1">
    <location>
        <position position="1"/>
    </location>
</feature>
<comment type="caution">
    <text evidence="1">The sequence shown here is derived from an EMBL/GenBank/DDBJ whole genome shotgun (WGS) entry which is preliminary data.</text>
</comment>
<protein>
    <submittedName>
        <fullName evidence="1">7309_t:CDS:1</fullName>
    </submittedName>
</protein>
<keyword evidence="2" id="KW-1185">Reference proteome</keyword>
<organism evidence="1 2">
    <name type="scientific">Dentiscutata heterogama</name>
    <dbReference type="NCBI Taxonomy" id="1316150"/>
    <lineage>
        <taxon>Eukaryota</taxon>
        <taxon>Fungi</taxon>
        <taxon>Fungi incertae sedis</taxon>
        <taxon>Mucoromycota</taxon>
        <taxon>Glomeromycotina</taxon>
        <taxon>Glomeromycetes</taxon>
        <taxon>Diversisporales</taxon>
        <taxon>Gigasporaceae</taxon>
        <taxon>Dentiscutata</taxon>
    </lineage>
</organism>
<gene>
    <name evidence="1" type="ORF">DHETER_LOCUS9018</name>
</gene>
<proteinExistence type="predicted"/>
<evidence type="ECO:0000313" key="1">
    <source>
        <dbReference type="EMBL" id="CAG8644973.1"/>
    </source>
</evidence>
<feature type="non-terminal residue" evidence="1">
    <location>
        <position position="354"/>
    </location>
</feature>
<name>A0ACA9NAD0_9GLOM</name>
<dbReference type="Proteomes" id="UP000789702">
    <property type="component" value="Unassembled WGS sequence"/>
</dbReference>
<sequence length="354" mass="40146">NAITKGLRELPTKDVPIGYLKLYTLCWDMDPEKRPGSENVVTMCKELINNGDSTKGVLEKNGISSVTNRGIEEGNGSKMPEQNSKRMTRISDIDWADLQRDALAAELWLHNQEIEERRQMGLIEEGDEYYGQGYGYTSIEQSAGQQIEEEKPQKEKDISSGSQQIRQSQDLESQRMKGQKWKDKAKKLVKRLSGGRKSRIQETDDHLNIFEDGLDEEDVAAGWTSVNIAEIGKIDYNTQISQTSPIIEGKKTDNNIVGHGSFPLRSSHKQSDNVDNVDIGEPGPSTFRRPIQHIPLSPKAFLYSDHCKSLFLKNKWKLHSQPCYAAYHARIGDMKGIRWHVEQFGDWVLNAVQE</sequence>